<evidence type="ECO:0000313" key="2">
    <source>
        <dbReference type="EMBL" id="CAJ1972886.1"/>
    </source>
</evidence>
<reference evidence="2" key="1">
    <citation type="submission" date="2023-10" db="EMBL/GenBank/DDBJ databases">
        <authorList>
            <person name="Domelevo Entfellner J.-B."/>
        </authorList>
    </citation>
    <scope>NUCLEOTIDE SEQUENCE</scope>
</reference>
<keyword evidence="1" id="KW-1133">Transmembrane helix</keyword>
<evidence type="ECO:0000313" key="3">
    <source>
        <dbReference type="Proteomes" id="UP001189624"/>
    </source>
</evidence>
<sequence>MRERFQNNVSLPYIITPSFLSVTWILLSGFTNRSMIVDTSSSLLIIFRFTEQIYNSFSD</sequence>
<feature type="transmembrane region" description="Helical" evidence="1">
    <location>
        <begin position="12"/>
        <end position="30"/>
    </location>
</feature>
<dbReference type="Proteomes" id="UP001189624">
    <property type="component" value="Chromosome 8"/>
</dbReference>
<keyword evidence="1" id="KW-0472">Membrane</keyword>
<dbReference type="Gramene" id="rna-AYBTSS11_LOCUS24943">
    <property type="protein sequence ID" value="CAJ1972886.1"/>
    <property type="gene ID" value="gene-AYBTSS11_LOCUS24943"/>
</dbReference>
<keyword evidence="3" id="KW-1185">Reference proteome</keyword>
<accession>A0AA86TAY3</accession>
<organism evidence="2 3">
    <name type="scientific">Sphenostylis stenocarpa</name>
    <dbReference type="NCBI Taxonomy" id="92480"/>
    <lineage>
        <taxon>Eukaryota</taxon>
        <taxon>Viridiplantae</taxon>
        <taxon>Streptophyta</taxon>
        <taxon>Embryophyta</taxon>
        <taxon>Tracheophyta</taxon>
        <taxon>Spermatophyta</taxon>
        <taxon>Magnoliopsida</taxon>
        <taxon>eudicotyledons</taxon>
        <taxon>Gunneridae</taxon>
        <taxon>Pentapetalae</taxon>
        <taxon>rosids</taxon>
        <taxon>fabids</taxon>
        <taxon>Fabales</taxon>
        <taxon>Fabaceae</taxon>
        <taxon>Papilionoideae</taxon>
        <taxon>50 kb inversion clade</taxon>
        <taxon>NPAAA clade</taxon>
        <taxon>indigoferoid/millettioid clade</taxon>
        <taxon>Phaseoleae</taxon>
        <taxon>Sphenostylis</taxon>
    </lineage>
</organism>
<name>A0AA86TAY3_9FABA</name>
<protein>
    <submittedName>
        <fullName evidence="2">Uncharacterized protein</fullName>
    </submittedName>
</protein>
<dbReference type="AlphaFoldDB" id="A0AA86TAY3"/>
<gene>
    <name evidence="2" type="ORF">AYBTSS11_LOCUS24943</name>
</gene>
<keyword evidence="1" id="KW-0812">Transmembrane</keyword>
<dbReference type="EMBL" id="OY731405">
    <property type="protein sequence ID" value="CAJ1972886.1"/>
    <property type="molecule type" value="Genomic_DNA"/>
</dbReference>
<proteinExistence type="predicted"/>
<evidence type="ECO:0000256" key="1">
    <source>
        <dbReference type="SAM" id="Phobius"/>
    </source>
</evidence>